<evidence type="ECO:0000313" key="3">
    <source>
        <dbReference type="Proteomes" id="UP001148838"/>
    </source>
</evidence>
<proteinExistence type="predicted"/>
<dbReference type="EMBL" id="JAJSOF020000019">
    <property type="protein sequence ID" value="KAJ4438549.1"/>
    <property type="molecule type" value="Genomic_DNA"/>
</dbReference>
<accession>A0ABQ8SWH4</accession>
<keyword evidence="3" id="KW-1185">Reference proteome</keyword>
<comment type="caution">
    <text evidence="2">The sequence shown here is derived from an EMBL/GenBank/DDBJ whole genome shotgun (WGS) entry which is preliminary data.</text>
</comment>
<dbReference type="Proteomes" id="UP001148838">
    <property type="component" value="Unassembled WGS sequence"/>
</dbReference>
<gene>
    <name evidence="2" type="ORF">ANN_14496</name>
</gene>
<protein>
    <submittedName>
        <fullName evidence="2">Uncharacterized protein</fullName>
    </submittedName>
</protein>
<sequence>MQPQTDAICTEASALHHAAQFRMNTIEMIMNLNEMKSGGEIMEINRRTLVHNKYHSTIAGILTGSLKSNEFQRYGSSSQAIVKFAVGNVPERVQEIRHTTETKFLHNSEKPLFTDTRENVYNGPKKPIPHMRKNPNQRKKKLKKPRDNEHLADVLETYDNK</sequence>
<evidence type="ECO:0000256" key="1">
    <source>
        <dbReference type="SAM" id="MobiDB-lite"/>
    </source>
</evidence>
<evidence type="ECO:0000313" key="2">
    <source>
        <dbReference type="EMBL" id="KAJ4438549.1"/>
    </source>
</evidence>
<feature type="compositionally biased region" description="Basic and acidic residues" evidence="1">
    <location>
        <begin position="145"/>
        <end position="161"/>
    </location>
</feature>
<organism evidence="2 3">
    <name type="scientific">Periplaneta americana</name>
    <name type="common">American cockroach</name>
    <name type="synonym">Blatta americana</name>
    <dbReference type="NCBI Taxonomy" id="6978"/>
    <lineage>
        <taxon>Eukaryota</taxon>
        <taxon>Metazoa</taxon>
        <taxon>Ecdysozoa</taxon>
        <taxon>Arthropoda</taxon>
        <taxon>Hexapoda</taxon>
        <taxon>Insecta</taxon>
        <taxon>Pterygota</taxon>
        <taxon>Neoptera</taxon>
        <taxon>Polyneoptera</taxon>
        <taxon>Dictyoptera</taxon>
        <taxon>Blattodea</taxon>
        <taxon>Blattoidea</taxon>
        <taxon>Blattidae</taxon>
        <taxon>Blattinae</taxon>
        <taxon>Periplaneta</taxon>
    </lineage>
</organism>
<reference evidence="2 3" key="1">
    <citation type="journal article" date="2022" name="Allergy">
        <title>Genome assembly and annotation of Periplaneta americana reveal a comprehensive cockroach allergen profile.</title>
        <authorList>
            <person name="Wang L."/>
            <person name="Xiong Q."/>
            <person name="Saelim N."/>
            <person name="Wang L."/>
            <person name="Nong W."/>
            <person name="Wan A.T."/>
            <person name="Shi M."/>
            <person name="Liu X."/>
            <person name="Cao Q."/>
            <person name="Hui J.H.L."/>
            <person name="Sookrung N."/>
            <person name="Leung T.F."/>
            <person name="Tungtrongchitr A."/>
            <person name="Tsui S.K.W."/>
        </authorList>
    </citation>
    <scope>NUCLEOTIDE SEQUENCE [LARGE SCALE GENOMIC DNA]</scope>
    <source>
        <strain evidence="2">PWHHKU_190912</strain>
    </source>
</reference>
<name>A0ABQ8SWH4_PERAM</name>
<feature type="compositionally biased region" description="Basic residues" evidence="1">
    <location>
        <begin position="127"/>
        <end position="144"/>
    </location>
</feature>
<feature type="region of interest" description="Disordered" evidence="1">
    <location>
        <begin position="108"/>
        <end position="161"/>
    </location>
</feature>